<dbReference type="EMBL" id="BMNC01000025">
    <property type="protein sequence ID" value="GGN27613.1"/>
    <property type="molecule type" value="Genomic_DNA"/>
</dbReference>
<comment type="caution">
    <text evidence="1">The sequence shown here is derived from an EMBL/GenBank/DDBJ whole genome shotgun (WGS) entry which is preliminary data.</text>
</comment>
<accession>A0ABQ2IUP1</accession>
<protein>
    <submittedName>
        <fullName evidence="1">Uncharacterized protein</fullName>
    </submittedName>
</protein>
<dbReference type="Proteomes" id="UP000597656">
    <property type="component" value="Unassembled WGS sequence"/>
</dbReference>
<proteinExistence type="predicted"/>
<keyword evidence="2" id="KW-1185">Reference proteome</keyword>
<gene>
    <name evidence="1" type="ORF">GCM10011609_83100</name>
</gene>
<evidence type="ECO:0000313" key="2">
    <source>
        <dbReference type="Proteomes" id="UP000597656"/>
    </source>
</evidence>
<name>A0ABQ2IUP1_9PSEU</name>
<reference evidence="2" key="1">
    <citation type="journal article" date="2019" name="Int. J. Syst. Evol. Microbiol.">
        <title>The Global Catalogue of Microorganisms (GCM) 10K type strain sequencing project: providing services to taxonomists for standard genome sequencing and annotation.</title>
        <authorList>
            <consortium name="The Broad Institute Genomics Platform"/>
            <consortium name="The Broad Institute Genome Sequencing Center for Infectious Disease"/>
            <person name="Wu L."/>
            <person name="Ma J."/>
        </authorList>
    </citation>
    <scope>NUCLEOTIDE SEQUENCE [LARGE SCALE GENOMIC DNA]</scope>
    <source>
        <strain evidence="2">CGMCC 4.7319</strain>
    </source>
</reference>
<organism evidence="1 2">
    <name type="scientific">Lentzea pudingi</name>
    <dbReference type="NCBI Taxonomy" id="1789439"/>
    <lineage>
        <taxon>Bacteria</taxon>
        <taxon>Bacillati</taxon>
        <taxon>Actinomycetota</taxon>
        <taxon>Actinomycetes</taxon>
        <taxon>Pseudonocardiales</taxon>
        <taxon>Pseudonocardiaceae</taxon>
        <taxon>Lentzea</taxon>
    </lineage>
</organism>
<evidence type="ECO:0000313" key="1">
    <source>
        <dbReference type="EMBL" id="GGN27613.1"/>
    </source>
</evidence>
<sequence length="50" mass="5772">MGGAGTKTAPPKRLPVDVREPRTTWFRGSREILQTAVTYQRWEFMRSDCS</sequence>